<comment type="caution">
    <text evidence="1">The sequence shown here is derived from an EMBL/GenBank/DDBJ whole genome shotgun (WGS) entry which is preliminary data.</text>
</comment>
<evidence type="ECO:0000313" key="1">
    <source>
        <dbReference type="EMBL" id="MFC6879515.1"/>
    </source>
</evidence>
<evidence type="ECO:0000313" key="2">
    <source>
        <dbReference type="Proteomes" id="UP001596380"/>
    </source>
</evidence>
<accession>A0ABW2CGA5</accession>
<organism evidence="1 2">
    <name type="scientific">Actinomadura yumaensis</name>
    <dbReference type="NCBI Taxonomy" id="111807"/>
    <lineage>
        <taxon>Bacteria</taxon>
        <taxon>Bacillati</taxon>
        <taxon>Actinomycetota</taxon>
        <taxon>Actinomycetes</taxon>
        <taxon>Streptosporangiales</taxon>
        <taxon>Thermomonosporaceae</taxon>
        <taxon>Actinomadura</taxon>
    </lineage>
</organism>
<keyword evidence="2" id="KW-1185">Reference proteome</keyword>
<dbReference type="SUPFAM" id="SSF46785">
    <property type="entry name" value="Winged helix' DNA-binding domain"/>
    <property type="match status" value="1"/>
</dbReference>
<evidence type="ECO:0008006" key="3">
    <source>
        <dbReference type="Google" id="ProtNLM"/>
    </source>
</evidence>
<dbReference type="RefSeq" id="WP_160821504.1">
    <property type="nucleotide sequence ID" value="NZ_JBHSXS010000003.1"/>
</dbReference>
<protein>
    <recommendedName>
        <fullName evidence="3">ASCH domain-containing protein</fullName>
    </recommendedName>
</protein>
<reference evidence="2" key="1">
    <citation type="journal article" date="2019" name="Int. J. Syst. Evol. Microbiol.">
        <title>The Global Catalogue of Microorganisms (GCM) 10K type strain sequencing project: providing services to taxonomists for standard genome sequencing and annotation.</title>
        <authorList>
            <consortium name="The Broad Institute Genomics Platform"/>
            <consortium name="The Broad Institute Genome Sequencing Center for Infectious Disease"/>
            <person name="Wu L."/>
            <person name="Ma J."/>
        </authorList>
    </citation>
    <scope>NUCLEOTIDE SEQUENCE [LARGE SCALE GENOMIC DNA]</scope>
    <source>
        <strain evidence="2">JCM 3369</strain>
    </source>
</reference>
<dbReference type="Proteomes" id="UP001596380">
    <property type="component" value="Unassembled WGS sequence"/>
</dbReference>
<proteinExistence type="predicted"/>
<dbReference type="InterPro" id="IPR036390">
    <property type="entry name" value="WH_DNA-bd_sf"/>
</dbReference>
<sequence>MLFKQKVLEGIADGSVTLAFRRWKRCAVRPGSRLRTGAGVVEIDSVAEVAEDAVTPEDVRRAGYASLEELRKELARYPDGALYRIGLRLAGPDPRTALRERGVLDAREAAEVRRELARIDKAGRRGPWTANLLRLIQELPATPAAVLAERLGRDTAALKRDVRRLKELGLTESLGTGYRLSPRGTAVVSTLPPDPPVS</sequence>
<gene>
    <name evidence="1" type="ORF">ACFQKB_07015</name>
</gene>
<name>A0ABW2CGA5_9ACTN</name>
<dbReference type="EMBL" id="JBHSXS010000003">
    <property type="protein sequence ID" value="MFC6879515.1"/>
    <property type="molecule type" value="Genomic_DNA"/>
</dbReference>